<proteinExistence type="inferred from homology"/>
<evidence type="ECO:0000313" key="13">
    <source>
        <dbReference type="RefSeq" id="XP_013783304.1"/>
    </source>
</evidence>
<evidence type="ECO:0000256" key="4">
    <source>
        <dbReference type="ARBA" id="ARBA00022989"/>
    </source>
</evidence>
<dbReference type="PROSITE" id="PS50262">
    <property type="entry name" value="G_PROTEIN_RECEP_F1_2"/>
    <property type="match status" value="1"/>
</dbReference>
<feature type="transmembrane region" description="Helical" evidence="10">
    <location>
        <begin position="176"/>
        <end position="198"/>
    </location>
</feature>
<feature type="transmembrane region" description="Helical" evidence="10">
    <location>
        <begin position="345"/>
        <end position="365"/>
    </location>
</feature>
<keyword evidence="5 9" id="KW-0297">G-protein coupled receptor</keyword>
<evidence type="ECO:0000256" key="8">
    <source>
        <dbReference type="ARBA" id="ARBA00023224"/>
    </source>
</evidence>
<feature type="domain" description="G-protein coupled receptors family 1 profile" evidence="11">
    <location>
        <begin position="73"/>
        <end position="362"/>
    </location>
</feature>
<evidence type="ECO:0000256" key="6">
    <source>
        <dbReference type="ARBA" id="ARBA00023136"/>
    </source>
</evidence>
<name>A0ABM1BJM1_LIMPO</name>
<dbReference type="PRINTS" id="PR01012">
    <property type="entry name" value="NRPEPTIDEYR"/>
</dbReference>
<dbReference type="SMART" id="SM01381">
    <property type="entry name" value="7TM_GPCR_Srsx"/>
    <property type="match status" value="1"/>
</dbReference>
<organism evidence="12 13">
    <name type="scientific">Limulus polyphemus</name>
    <name type="common">Atlantic horseshoe crab</name>
    <dbReference type="NCBI Taxonomy" id="6850"/>
    <lineage>
        <taxon>Eukaryota</taxon>
        <taxon>Metazoa</taxon>
        <taxon>Ecdysozoa</taxon>
        <taxon>Arthropoda</taxon>
        <taxon>Chelicerata</taxon>
        <taxon>Merostomata</taxon>
        <taxon>Xiphosura</taxon>
        <taxon>Limulidae</taxon>
        <taxon>Limulus</taxon>
    </lineage>
</organism>
<dbReference type="PANTHER" id="PTHR45695:SF15">
    <property type="entry name" value="OPSIN RH2"/>
    <property type="match status" value="1"/>
</dbReference>
<dbReference type="PRINTS" id="PR00237">
    <property type="entry name" value="GPCRRHODOPSN"/>
</dbReference>
<feature type="transmembrane region" description="Helical" evidence="10">
    <location>
        <begin position="306"/>
        <end position="333"/>
    </location>
</feature>
<dbReference type="SUPFAM" id="SSF81321">
    <property type="entry name" value="Family A G protein-coupled receptor-like"/>
    <property type="match status" value="1"/>
</dbReference>
<dbReference type="Proteomes" id="UP000694941">
    <property type="component" value="Unplaced"/>
</dbReference>
<protein>
    <submittedName>
        <fullName evidence="13">Gastrin/cholecystokinin type B receptor-like</fullName>
    </submittedName>
</protein>
<keyword evidence="3 9" id="KW-0812">Transmembrane</keyword>
<comment type="subcellular location">
    <subcellularLocation>
        <location evidence="1">Membrane</location>
        <topology evidence="1">Multi-pass membrane protein</topology>
    </subcellularLocation>
</comment>
<dbReference type="GeneID" id="106467491"/>
<dbReference type="PROSITE" id="PS00237">
    <property type="entry name" value="G_PROTEIN_RECEP_F1_1"/>
    <property type="match status" value="1"/>
</dbReference>
<evidence type="ECO:0000256" key="1">
    <source>
        <dbReference type="ARBA" id="ARBA00004141"/>
    </source>
</evidence>
<dbReference type="Pfam" id="PF00001">
    <property type="entry name" value="7tm_1"/>
    <property type="match status" value="1"/>
</dbReference>
<keyword evidence="4 10" id="KW-1133">Transmembrane helix</keyword>
<keyword evidence="6 10" id="KW-0472">Membrane</keyword>
<dbReference type="PANTHER" id="PTHR45695">
    <property type="entry name" value="LEUCOKININ RECEPTOR-RELATED"/>
    <property type="match status" value="1"/>
</dbReference>
<evidence type="ECO:0000259" key="11">
    <source>
        <dbReference type="PROSITE" id="PS50262"/>
    </source>
</evidence>
<dbReference type="InterPro" id="IPR000276">
    <property type="entry name" value="GPCR_Rhodpsn"/>
</dbReference>
<feature type="transmembrane region" description="Helical" evidence="10">
    <location>
        <begin position="224"/>
        <end position="242"/>
    </location>
</feature>
<dbReference type="Gene3D" id="1.20.1070.10">
    <property type="entry name" value="Rhodopsin 7-helix transmembrane proteins"/>
    <property type="match status" value="1"/>
</dbReference>
<evidence type="ECO:0000313" key="12">
    <source>
        <dbReference type="Proteomes" id="UP000694941"/>
    </source>
</evidence>
<evidence type="ECO:0000256" key="7">
    <source>
        <dbReference type="ARBA" id="ARBA00023170"/>
    </source>
</evidence>
<sequence length="416" mass="47455">MEDTSTMTLIMGDEENELALNNAEYADDEKNNTVNSTFLYDYDPNDSFGTFFLDDLIPTSIVYGLTLIVGLTGNILIMYTVVRFRRMRTISNLFLASLASADLLLILVCVPVKYVKLFSYTWTLGEICCKFVYYIQNVSSICSVLTLTAMSVERYYAIIHPVKSRYICTTSHARRLIIAIWLISLVFAIPVVFVQTHLEVGERIKAYWCVRSWYSSILWRGYEVYMLILILMVPSSVMGYTYTKICRQLWIVVKERADMTLGTVGYSTEMSVRIKNQPVSSSMKPRSMIHRIDDDNAQVKQVIKMLVAVVVLFIMCWAPILITNVLTAFGYIHHLNYGYLKALRTAFHLLSYFNSCINPCVYGFMSQNFRSSFKSALRTCLCAGKRQRVRGLSSLSRTRTTSISYGRSTAIANDGF</sequence>
<evidence type="ECO:0000256" key="3">
    <source>
        <dbReference type="ARBA" id="ARBA00022692"/>
    </source>
</evidence>
<comment type="similarity">
    <text evidence="2 9">Belongs to the G-protein coupled receptor 1 family.</text>
</comment>
<evidence type="ECO:0000256" key="9">
    <source>
        <dbReference type="RuleBase" id="RU000688"/>
    </source>
</evidence>
<keyword evidence="12" id="KW-1185">Reference proteome</keyword>
<dbReference type="CDD" id="cd15001">
    <property type="entry name" value="7tmA_GPRnna14-like"/>
    <property type="match status" value="1"/>
</dbReference>
<evidence type="ECO:0000256" key="2">
    <source>
        <dbReference type="ARBA" id="ARBA00010663"/>
    </source>
</evidence>
<evidence type="ECO:0000256" key="5">
    <source>
        <dbReference type="ARBA" id="ARBA00023040"/>
    </source>
</evidence>
<dbReference type="RefSeq" id="XP_013783304.1">
    <property type="nucleotide sequence ID" value="XM_013927850.2"/>
</dbReference>
<dbReference type="InterPro" id="IPR017452">
    <property type="entry name" value="GPCR_Rhodpsn_7TM"/>
</dbReference>
<evidence type="ECO:0000256" key="10">
    <source>
        <dbReference type="SAM" id="Phobius"/>
    </source>
</evidence>
<gene>
    <name evidence="13" type="primary">LOC106467491</name>
</gene>
<keyword evidence="7 9" id="KW-0675">Receptor</keyword>
<reference evidence="13" key="1">
    <citation type="submission" date="2025-08" db="UniProtKB">
        <authorList>
            <consortium name="RefSeq"/>
        </authorList>
    </citation>
    <scope>IDENTIFICATION</scope>
    <source>
        <tissue evidence="13">Muscle</tissue>
    </source>
</reference>
<dbReference type="InterPro" id="IPR000611">
    <property type="entry name" value="NPY_rcpt"/>
</dbReference>
<accession>A0ABM1BJM1</accession>
<feature type="transmembrane region" description="Helical" evidence="10">
    <location>
        <begin position="93"/>
        <end position="114"/>
    </location>
</feature>
<feature type="transmembrane region" description="Helical" evidence="10">
    <location>
        <begin position="134"/>
        <end position="156"/>
    </location>
</feature>
<feature type="transmembrane region" description="Helical" evidence="10">
    <location>
        <begin position="61"/>
        <end position="81"/>
    </location>
</feature>
<keyword evidence="8 9" id="KW-0807">Transducer</keyword>